<organism evidence="2 3">
    <name type="scientific">Lampropedia puyangensis</name>
    <dbReference type="NCBI Taxonomy" id="1330072"/>
    <lineage>
        <taxon>Bacteria</taxon>
        <taxon>Pseudomonadati</taxon>
        <taxon>Pseudomonadota</taxon>
        <taxon>Betaproteobacteria</taxon>
        <taxon>Burkholderiales</taxon>
        <taxon>Comamonadaceae</taxon>
        <taxon>Lampropedia</taxon>
    </lineage>
</organism>
<protein>
    <submittedName>
        <fullName evidence="2">Uncharacterized protein</fullName>
    </submittedName>
</protein>
<feature type="transmembrane region" description="Helical" evidence="1">
    <location>
        <begin position="132"/>
        <end position="150"/>
    </location>
</feature>
<keyword evidence="1" id="KW-0812">Transmembrane</keyword>
<accession>A0A4S8EVA6</accession>
<evidence type="ECO:0000313" key="3">
    <source>
        <dbReference type="Proteomes" id="UP000308917"/>
    </source>
</evidence>
<keyword evidence="1" id="KW-1133">Transmembrane helix</keyword>
<evidence type="ECO:0000256" key="1">
    <source>
        <dbReference type="SAM" id="Phobius"/>
    </source>
</evidence>
<keyword evidence="3" id="KW-1185">Reference proteome</keyword>
<sequence>MKRSREFSVLQVAIVAVVALVYAAMLYFRAATASLDDHYQPGISTLQSWCMPGALLFGLTLVAVAFRSVLAAQVAVYTSISAIIICAFLLIFVISHSGNRNSWVFPQQRTLQTTIHTALFSPNFSNRSTGSIIGSAIVASCFLGISGFVLRRRKLTIHSS</sequence>
<reference evidence="2 3" key="1">
    <citation type="journal article" date="2015" name="Antonie Van Leeuwenhoek">
        <title>Lampropedia puyangensis sp. nov., isolated from symptomatic bark of Populus ? euramericana canker and emended description of Lampropedia hyalina (Ehrenberg 1832) Lee et al. 2004.</title>
        <authorList>
            <person name="Li Y."/>
            <person name="Wang T."/>
            <person name="Piao C.G."/>
            <person name="Wang L.F."/>
            <person name="Tian G.Z."/>
            <person name="Zhu T.H."/>
            <person name="Guo M.W."/>
        </authorList>
    </citation>
    <scope>NUCLEOTIDE SEQUENCE [LARGE SCALE GENOMIC DNA]</scope>
    <source>
        <strain evidence="2 3">2-bin</strain>
    </source>
</reference>
<comment type="caution">
    <text evidence="2">The sequence shown here is derived from an EMBL/GenBank/DDBJ whole genome shotgun (WGS) entry which is preliminary data.</text>
</comment>
<feature type="transmembrane region" description="Helical" evidence="1">
    <location>
        <begin position="74"/>
        <end position="94"/>
    </location>
</feature>
<proteinExistence type="predicted"/>
<name>A0A4S8EVA6_9BURK</name>
<keyword evidence="1" id="KW-0472">Membrane</keyword>
<dbReference type="Proteomes" id="UP000308917">
    <property type="component" value="Unassembled WGS sequence"/>
</dbReference>
<dbReference type="RefSeq" id="WP_136574297.1">
    <property type="nucleotide sequence ID" value="NZ_STFG01000017.1"/>
</dbReference>
<feature type="transmembrane region" description="Helical" evidence="1">
    <location>
        <begin position="46"/>
        <end position="67"/>
    </location>
</feature>
<dbReference type="AlphaFoldDB" id="A0A4S8EVA6"/>
<feature type="transmembrane region" description="Helical" evidence="1">
    <location>
        <begin position="7"/>
        <end position="26"/>
    </location>
</feature>
<gene>
    <name evidence="2" type="ORF">E9531_13500</name>
</gene>
<dbReference type="EMBL" id="STFG01000017">
    <property type="protein sequence ID" value="THT98807.1"/>
    <property type="molecule type" value="Genomic_DNA"/>
</dbReference>
<evidence type="ECO:0000313" key="2">
    <source>
        <dbReference type="EMBL" id="THT98807.1"/>
    </source>
</evidence>